<evidence type="ECO:0000313" key="6">
    <source>
        <dbReference type="Proteomes" id="UP000008703"/>
    </source>
</evidence>
<evidence type="ECO:0000256" key="2">
    <source>
        <dbReference type="ARBA" id="ARBA00022801"/>
    </source>
</evidence>
<accession>G2P7Q0</accession>
<dbReference type="GO" id="GO:0016787">
    <property type="term" value="F:hydrolase activity"/>
    <property type="evidence" value="ECO:0007669"/>
    <property type="project" value="UniProtKB-KW"/>
</dbReference>
<dbReference type="AlphaFoldDB" id="G2P7Q0"/>
<reference evidence="5" key="1">
    <citation type="submission" date="2011-08" db="EMBL/GenBank/DDBJ databases">
        <title>Complete sequence of chromosome of Streptomyces violaceusniger Tu 4113.</title>
        <authorList>
            <consortium name="US DOE Joint Genome Institute"/>
            <person name="Lucas S."/>
            <person name="Han J."/>
            <person name="Lapidus A."/>
            <person name="Cheng J.-F."/>
            <person name="Goodwin L."/>
            <person name="Pitluck S."/>
            <person name="Peters L."/>
            <person name="Ivanova N."/>
            <person name="Daligault H."/>
            <person name="Detter J.C."/>
            <person name="Han C."/>
            <person name="Tapia R."/>
            <person name="Land M."/>
            <person name="Hauser L."/>
            <person name="Kyrpides N."/>
            <person name="Ivanova N."/>
            <person name="Pagani I."/>
            <person name="Hagen A."/>
            <person name="Katz L."/>
            <person name="Fiedler H.-P."/>
            <person name="Keasling J."/>
            <person name="Fortman J."/>
            <person name="Woyke T."/>
        </authorList>
    </citation>
    <scope>NUCLEOTIDE SEQUENCE [LARGE SCALE GENOMIC DNA]</scope>
    <source>
        <strain evidence="5">Tu 4113</strain>
    </source>
</reference>
<dbReference type="Pfam" id="PF00135">
    <property type="entry name" value="COesterase"/>
    <property type="match status" value="1"/>
</dbReference>
<sequence length="523" mass="54156">MSVAPVVRTTGGLVRGTLDAGVRTFTAIPYAAAVTGPGRFAAPAPAPRWDGVREATAPGETAPAPARAEFGGMDLSPVLGRGWAPRRPGSGPAPDAGYLTVTVTTPEIPAGGLPVLVFVHGGGLTSGTGQAPLYDGSSFARNGVIVVTLNYRIGIAGWLDIPGAPANRGLLGVIAALRWVGENIGAFGGASDKVTVAGQSAGAMIVAALLANREAERERLFSRAIIQSGGGSAAITAEQAALTTRAVAEALQVRATPEELGAVDDRRLTEALRTIGPVAVRPGDPRDTSLGNSPFRCVIDGRTLECQPVAAVREGRGATVDLLIGTNREEANLYTVPSGAIATMSETELLAVAERRLTNPRQQLAAYRAAEPESRPGDVAGDLITGTLANASALLTDAHARHRRARTFAYRFAWRSTAFDGALGACHCVELPFVFHQTGLPELYGENALLGTGRPPPGLADSTHTAWAAFLRDGDPGWTPYDTDTRTAAVIDEQWSEIDLSPHGATALVESAPRGDGLGPGGR</sequence>
<dbReference type="Gene3D" id="3.40.50.1820">
    <property type="entry name" value="alpha/beta hydrolase"/>
    <property type="match status" value="1"/>
</dbReference>
<dbReference type="eggNOG" id="COG2272">
    <property type="taxonomic scope" value="Bacteria"/>
</dbReference>
<evidence type="ECO:0000256" key="1">
    <source>
        <dbReference type="ARBA" id="ARBA00005964"/>
    </source>
</evidence>
<keyword evidence="6" id="KW-1185">Reference proteome</keyword>
<dbReference type="PANTHER" id="PTHR11559">
    <property type="entry name" value="CARBOXYLESTERASE"/>
    <property type="match status" value="1"/>
</dbReference>
<dbReference type="EMBL" id="CP002994">
    <property type="protein sequence ID" value="AEM87362.1"/>
    <property type="molecule type" value="Genomic_DNA"/>
</dbReference>
<feature type="domain" description="Carboxylesterase type B" evidence="4">
    <location>
        <begin position="4"/>
        <end position="479"/>
    </location>
</feature>
<evidence type="ECO:0000256" key="3">
    <source>
        <dbReference type="RuleBase" id="RU361235"/>
    </source>
</evidence>
<dbReference type="InterPro" id="IPR019826">
    <property type="entry name" value="Carboxylesterase_B_AS"/>
</dbReference>
<organism evidence="5 6">
    <name type="scientific">Streptomyces violaceusniger (strain Tu 4113)</name>
    <dbReference type="NCBI Taxonomy" id="653045"/>
    <lineage>
        <taxon>Bacteria</taxon>
        <taxon>Bacillati</taxon>
        <taxon>Actinomycetota</taxon>
        <taxon>Actinomycetes</taxon>
        <taxon>Kitasatosporales</taxon>
        <taxon>Streptomycetaceae</taxon>
        <taxon>Streptomyces</taxon>
        <taxon>Streptomyces violaceusniger group</taxon>
    </lineage>
</organism>
<dbReference type="SUPFAM" id="SSF53474">
    <property type="entry name" value="alpha/beta-Hydrolases"/>
    <property type="match status" value="1"/>
</dbReference>
<dbReference type="InterPro" id="IPR029058">
    <property type="entry name" value="AB_hydrolase_fold"/>
</dbReference>
<dbReference type="EC" id="3.1.1.-" evidence="3"/>
<dbReference type="RefSeq" id="WP_014060828.1">
    <property type="nucleotide sequence ID" value="NC_015957.1"/>
</dbReference>
<dbReference type="Proteomes" id="UP000008703">
    <property type="component" value="Chromosome"/>
</dbReference>
<dbReference type="InterPro" id="IPR002018">
    <property type="entry name" value="CarbesteraseB"/>
</dbReference>
<proteinExistence type="inferred from homology"/>
<dbReference type="KEGG" id="svl:Strvi_8039"/>
<dbReference type="PROSITE" id="PS00122">
    <property type="entry name" value="CARBOXYLESTERASE_B_1"/>
    <property type="match status" value="1"/>
</dbReference>
<name>G2P7Q0_STRV4</name>
<evidence type="ECO:0000313" key="5">
    <source>
        <dbReference type="EMBL" id="AEM87362.1"/>
    </source>
</evidence>
<protein>
    <recommendedName>
        <fullName evidence="3">Carboxylic ester hydrolase</fullName>
        <ecNumber evidence="3">3.1.1.-</ecNumber>
    </recommendedName>
</protein>
<keyword evidence="2 3" id="KW-0378">Hydrolase</keyword>
<gene>
    <name evidence="5" type="ORF">Strvi_8039</name>
</gene>
<dbReference type="InterPro" id="IPR050309">
    <property type="entry name" value="Type-B_Carboxylest/Lipase"/>
</dbReference>
<dbReference type="HOGENOM" id="CLU_006586_16_0_11"/>
<evidence type="ECO:0000259" key="4">
    <source>
        <dbReference type="Pfam" id="PF00135"/>
    </source>
</evidence>
<dbReference type="ESTHER" id="strvo-g2p7q0">
    <property type="family name" value="Carb_B_Bacteria"/>
</dbReference>
<comment type="similarity">
    <text evidence="1 3">Belongs to the type-B carboxylesterase/lipase family.</text>
</comment>